<reference evidence="8 9" key="1">
    <citation type="submission" date="2016-11" db="EMBL/GenBank/DDBJ databases">
        <title>The macronuclear genome of Stentor coeruleus: a giant cell with tiny introns.</title>
        <authorList>
            <person name="Slabodnick M."/>
            <person name="Ruby J.G."/>
            <person name="Reiff S.B."/>
            <person name="Swart E.C."/>
            <person name="Gosai S."/>
            <person name="Prabakaran S."/>
            <person name="Witkowska E."/>
            <person name="Larue G.E."/>
            <person name="Fisher S."/>
            <person name="Freeman R.M."/>
            <person name="Gunawardena J."/>
            <person name="Chu W."/>
            <person name="Stover N.A."/>
            <person name="Gregory B.D."/>
            <person name="Nowacki M."/>
            <person name="Derisi J."/>
            <person name="Roy S.W."/>
            <person name="Marshall W.F."/>
            <person name="Sood P."/>
        </authorList>
    </citation>
    <scope>NUCLEOTIDE SEQUENCE [LARGE SCALE GENOMIC DNA]</scope>
    <source>
        <strain evidence="8">WM001</strain>
    </source>
</reference>
<comment type="similarity">
    <text evidence="1">Belongs to the peptidase S11 family.</text>
</comment>
<dbReference type="Gene3D" id="3.40.710.10">
    <property type="entry name" value="DD-peptidase/beta-lactamase superfamily"/>
    <property type="match status" value="1"/>
</dbReference>
<dbReference type="PRINTS" id="PR00725">
    <property type="entry name" value="DADACBPTASE1"/>
</dbReference>
<feature type="domain" description="Peptidase S11 D-alanyl-D-alanine carboxypeptidase A N-terminal" evidence="7">
    <location>
        <begin position="70"/>
        <end position="308"/>
    </location>
</feature>
<evidence type="ECO:0000256" key="4">
    <source>
        <dbReference type="ARBA" id="ARBA00022960"/>
    </source>
</evidence>
<dbReference type="Pfam" id="PF00768">
    <property type="entry name" value="Peptidase_S11"/>
    <property type="match status" value="1"/>
</dbReference>
<proteinExistence type="inferred from homology"/>
<keyword evidence="5" id="KW-0573">Peptidoglycan synthesis</keyword>
<dbReference type="OrthoDB" id="10254188at2759"/>
<accession>A0A1R2CH86</accession>
<organism evidence="8 9">
    <name type="scientific">Stentor coeruleus</name>
    <dbReference type="NCBI Taxonomy" id="5963"/>
    <lineage>
        <taxon>Eukaryota</taxon>
        <taxon>Sar</taxon>
        <taxon>Alveolata</taxon>
        <taxon>Ciliophora</taxon>
        <taxon>Postciliodesmatophora</taxon>
        <taxon>Heterotrichea</taxon>
        <taxon>Heterotrichida</taxon>
        <taxon>Stentoridae</taxon>
        <taxon>Stentor</taxon>
    </lineage>
</organism>
<dbReference type="SUPFAM" id="SSF56601">
    <property type="entry name" value="beta-lactamase/transpeptidase-like"/>
    <property type="match status" value="1"/>
</dbReference>
<dbReference type="PANTHER" id="PTHR21581">
    <property type="entry name" value="D-ALANYL-D-ALANINE CARBOXYPEPTIDASE"/>
    <property type="match status" value="1"/>
</dbReference>
<protein>
    <recommendedName>
        <fullName evidence="7">Peptidase S11 D-alanyl-D-alanine carboxypeptidase A N-terminal domain-containing protein</fullName>
    </recommendedName>
</protein>
<comment type="caution">
    <text evidence="8">The sequence shown here is derived from an EMBL/GenBank/DDBJ whole genome shotgun (WGS) entry which is preliminary data.</text>
</comment>
<evidence type="ECO:0000256" key="3">
    <source>
        <dbReference type="ARBA" id="ARBA00022801"/>
    </source>
</evidence>
<dbReference type="Proteomes" id="UP000187209">
    <property type="component" value="Unassembled WGS sequence"/>
</dbReference>
<dbReference type="InterPro" id="IPR001967">
    <property type="entry name" value="Peptidase_S11_N"/>
</dbReference>
<evidence type="ECO:0000256" key="5">
    <source>
        <dbReference type="ARBA" id="ARBA00022984"/>
    </source>
</evidence>
<keyword evidence="4" id="KW-0133">Cell shape</keyword>
<dbReference type="AlphaFoldDB" id="A0A1R2CH86"/>
<dbReference type="GO" id="GO:0006508">
    <property type="term" value="P:proteolysis"/>
    <property type="evidence" value="ECO:0007669"/>
    <property type="project" value="InterPro"/>
</dbReference>
<evidence type="ECO:0000256" key="2">
    <source>
        <dbReference type="ARBA" id="ARBA00022729"/>
    </source>
</evidence>
<dbReference type="InterPro" id="IPR018044">
    <property type="entry name" value="Peptidase_S11"/>
</dbReference>
<dbReference type="EMBL" id="MPUH01000152">
    <property type="protein sequence ID" value="OMJ88392.1"/>
    <property type="molecule type" value="Genomic_DNA"/>
</dbReference>
<name>A0A1R2CH86_9CILI</name>
<dbReference type="InterPro" id="IPR012338">
    <property type="entry name" value="Beta-lactam/transpept-like"/>
</dbReference>
<evidence type="ECO:0000259" key="7">
    <source>
        <dbReference type="Pfam" id="PF00768"/>
    </source>
</evidence>
<keyword evidence="9" id="KW-1185">Reference proteome</keyword>
<dbReference type="GO" id="GO:0071555">
    <property type="term" value="P:cell wall organization"/>
    <property type="evidence" value="ECO:0007669"/>
    <property type="project" value="UniProtKB-KW"/>
</dbReference>
<keyword evidence="6" id="KW-0961">Cell wall biogenesis/degradation</keyword>
<keyword evidence="2" id="KW-0732">Signal</keyword>
<dbReference type="GO" id="GO:0008360">
    <property type="term" value="P:regulation of cell shape"/>
    <property type="evidence" value="ECO:0007669"/>
    <property type="project" value="UniProtKB-KW"/>
</dbReference>
<sequence>MESFPIKISIRPQKTPCSTLLCTSLAFRRKSFYKETCPSPSHNNMLQLTLNRTGYKSKSERSKRYHSQNTVPIISASSYCVLDQNSNKVLYGFNDFQIREVASLTKIMTCILCLNIVKINQIDLDMKVLVSSRAGNTSGTSAGLKAGDTISIRDLLYGLMLPSGNDAAVSLAEFFGEILYTNSIKPIKRFVSEMNRFAKEIGMPSTHFANPHGLMHKKNLASARDIGKLACLALKDNIFKDIVNKKNYLAEIKGRDGFIRYANWKNTNKLLGKGFDGVKTGVTITAGPCLCVSMSNEHNLVIVLLNSKSMEDRWVDAKKLSEWALGKYY</sequence>
<evidence type="ECO:0000313" key="9">
    <source>
        <dbReference type="Proteomes" id="UP000187209"/>
    </source>
</evidence>
<evidence type="ECO:0000256" key="1">
    <source>
        <dbReference type="ARBA" id="ARBA00007164"/>
    </source>
</evidence>
<dbReference type="GO" id="GO:0009002">
    <property type="term" value="F:serine-type D-Ala-D-Ala carboxypeptidase activity"/>
    <property type="evidence" value="ECO:0007669"/>
    <property type="project" value="InterPro"/>
</dbReference>
<evidence type="ECO:0000313" key="8">
    <source>
        <dbReference type="EMBL" id="OMJ88392.1"/>
    </source>
</evidence>
<evidence type="ECO:0000256" key="6">
    <source>
        <dbReference type="ARBA" id="ARBA00023316"/>
    </source>
</evidence>
<dbReference type="PANTHER" id="PTHR21581:SF6">
    <property type="entry name" value="TRAFFICKING PROTEIN PARTICLE COMPLEX SUBUNIT 12"/>
    <property type="match status" value="1"/>
</dbReference>
<gene>
    <name evidence="8" type="ORF">SteCoe_9715</name>
</gene>
<keyword evidence="3" id="KW-0378">Hydrolase</keyword>